<keyword evidence="3 7" id="KW-0378">Hydrolase</keyword>
<evidence type="ECO:0000256" key="1">
    <source>
        <dbReference type="ARBA" id="ARBA00010701"/>
    </source>
</evidence>
<comment type="caution">
    <text evidence="10">The sequence shown here is derived from an EMBL/GenBank/DDBJ whole genome shotgun (WGS) entry which is preliminary data.</text>
</comment>
<dbReference type="SUPFAM" id="SSF53474">
    <property type="entry name" value="alpha/beta-Hydrolases"/>
    <property type="match status" value="1"/>
</dbReference>
<evidence type="ECO:0000259" key="9">
    <source>
        <dbReference type="Pfam" id="PF04083"/>
    </source>
</evidence>
<keyword evidence="2" id="KW-0732">Signal</keyword>
<dbReference type="EMBL" id="JABFTP020000062">
    <property type="protein sequence ID" value="KAL3273097.1"/>
    <property type="molecule type" value="Genomic_DNA"/>
</dbReference>
<dbReference type="Pfam" id="PF04083">
    <property type="entry name" value="Abhydro_lipase"/>
    <property type="match status" value="1"/>
</dbReference>
<keyword evidence="11" id="KW-1185">Reference proteome</keyword>
<keyword evidence="6" id="KW-0325">Glycoprotein</keyword>
<evidence type="ECO:0000256" key="6">
    <source>
        <dbReference type="ARBA" id="ARBA00023180"/>
    </source>
</evidence>
<evidence type="ECO:0000256" key="5">
    <source>
        <dbReference type="ARBA" id="ARBA00023098"/>
    </source>
</evidence>
<evidence type="ECO:0000256" key="3">
    <source>
        <dbReference type="ARBA" id="ARBA00022801"/>
    </source>
</evidence>
<dbReference type="FunFam" id="3.40.50.1820:FF:000057">
    <property type="entry name" value="Lipase"/>
    <property type="match status" value="1"/>
</dbReference>
<evidence type="ECO:0000256" key="4">
    <source>
        <dbReference type="ARBA" id="ARBA00022963"/>
    </source>
</evidence>
<reference evidence="10 11" key="1">
    <citation type="journal article" date="2021" name="BMC Biol.">
        <title>Horizontally acquired antibacterial genes associated with adaptive radiation of ladybird beetles.</title>
        <authorList>
            <person name="Li H.S."/>
            <person name="Tang X.F."/>
            <person name="Huang Y.H."/>
            <person name="Xu Z.Y."/>
            <person name="Chen M.L."/>
            <person name="Du X.Y."/>
            <person name="Qiu B.Y."/>
            <person name="Chen P.T."/>
            <person name="Zhang W."/>
            <person name="Slipinski A."/>
            <person name="Escalona H.E."/>
            <person name="Waterhouse R.M."/>
            <person name="Zwick A."/>
            <person name="Pang H."/>
        </authorList>
    </citation>
    <scope>NUCLEOTIDE SEQUENCE [LARGE SCALE GENOMIC DNA]</scope>
    <source>
        <strain evidence="10">SYSU2018</strain>
    </source>
</reference>
<sequence length="425" mass="48450">MWKVVSTSREGFSSSMLGDDEFDVTEKLNRFFIDSVDELASSIPAPLGSSADVHMGSDDCIETELIQKYGYPSEIHEVTTEDEYILTLYRIPHGRQGSGINSKPILLMHGLFGQAENYVVSGMFNGSLAYLLADNGFDVWLGNTRGNMHCRRHKRLDPNTKSFWNFSWHEMGMFDLPASIDYVLEKTKTLKLYYIGHSQGGTIFYIMSSLKPNYQKKIILASLLAPAGYFNNFNHPFIDPIIKFVKNMYQVLIDTMYEFPPKSMGLTNLVTNVCEGISFRDLCARVYNMLIGDSSDRVKKDLLPLVLKNLPTVSIKQPLHYGQVRMSGHFRPWDYGKQKNFEIYGTEEPPDYPIKSIKVPIAIYHSVGDNMVNPKDIENICNDLPNCVRRFLVEKPSFNHADFIYDGTDQLNIPILEFMKNFNGS</sequence>
<gene>
    <name evidence="10" type="ORF">HHI36_014551</name>
</gene>
<evidence type="ECO:0000313" key="11">
    <source>
        <dbReference type="Proteomes" id="UP001516400"/>
    </source>
</evidence>
<feature type="active site" description="Charge relay system" evidence="8">
    <location>
        <position position="400"/>
    </location>
</feature>
<dbReference type="Gene3D" id="3.40.50.1820">
    <property type="entry name" value="alpha/beta hydrolase"/>
    <property type="match status" value="1"/>
</dbReference>
<organism evidence="10 11">
    <name type="scientific">Cryptolaemus montrouzieri</name>
    <dbReference type="NCBI Taxonomy" id="559131"/>
    <lineage>
        <taxon>Eukaryota</taxon>
        <taxon>Metazoa</taxon>
        <taxon>Ecdysozoa</taxon>
        <taxon>Arthropoda</taxon>
        <taxon>Hexapoda</taxon>
        <taxon>Insecta</taxon>
        <taxon>Pterygota</taxon>
        <taxon>Neoptera</taxon>
        <taxon>Endopterygota</taxon>
        <taxon>Coleoptera</taxon>
        <taxon>Polyphaga</taxon>
        <taxon>Cucujiformia</taxon>
        <taxon>Coccinelloidea</taxon>
        <taxon>Coccinellidae</taxon>
        <taxon>Scymninae</taxon>
        <taxon>Scymnini</taxon>
        <taxon>Cryptolaemus</taxon>
    </lineage>
</organism>
<dbReference type="InterPro" id="IPR025483">
    <property type="entry name" value="Lipase_euk"/>
</dbReference>
<comment type="similarity">
    <text evidence="1 7">Belongs to the AB hydrolase superfamily. Lipase family.</text>
</comment>
<evidence type="ECO:0000256" key="8">
    <source>
        <dbReference type="PIRSR" id="PIRSR000862-1"/>
    </source>
</evidence>
<dbReference type="AlphaFoldDB" id="A0ABD2N3K7"/>
<dbReference type="InterPro" id="IPR006693">
    <property type="entry name" value="AB_hydrolase_lipase"/>
</dbReference>
<feature type="active site" description="Charge relay system" evidence="8">
    <location>
        <position position="369"/>
    </location>
</feature>
<accession>A0ABD2N3K7</accession>
<dbReference type="GO" id="GO:0016042">
    <property type="term" value="P:lipid catabolic process"/>
    <property type="evidence" value="ECO:0007669"/>
    <property type="project" value="UniProtKB-KW"/>
</dbReference>
<dbReference type="PANTHER" id="PTHR11005">
    <property type="entry name" value="LYSOSOMAL ACID LIPASE-RELATED"/>
    <property type="match status" value="1"/>
</dbReference>
<evidence type="ECO:0000256" key="7">
    <source>
        <dbReference type="PIRNR" id="PIRNR000862"/>
    </source>
</evidence>
<feature type="domain" description="Partial AB-hydrolase lipase" evidence="9">
    <location>
        <begin position="64"/>
        <end position="121"/>
    </location>
</feature>
<name>A0ABD2N3K7_9CUCU</name>
<evidence type="ECO:0000256" key="2">
    <source>
        <dbReference type="ARBA" id="ARBA00022729"/>
    </source>
</evidence>
<protein>
    <recommendedName>
        <fullName evidence="7">Lipase</fullName>
    </recommendedName>
</protein>
<keyword evidence="4 7" id="KW-0442">Lipid degradation</keyword>
<proteinExistence type="inferred from homology"/>
<feature type="active site" description="Nucleophile" evidence="8">
    <location>
        <position position="198"/>
    </location>
</feature>
<dbReference type="GO" id="GO:0016787">
    <property type="term" value="F:hydrolase activity"/>
    <property type="evidence" value="ECO:0007669"/>
    <property type="project" value="UniProtKB-KW"/>
</dbReference>
<keyword evidence="5" id="KW-0443">Lipid metabolism</keyword>
<dbReference type="InterPro" id="IPR029058">
    <property type="entry name" value="AB_hydrolase_fold"/>
</dbReference>
<dbReference type="PIRSF" id="PIRSF000862">
    <property type="entry name" value="Steryl_ester_lip"/>
    <property type="match status" value="1"/>
</dbReference>
<evidence type="ECO:0000313" key="10">
    <source>
        <dbReference type="EMBL" id="KAL3273097.1"/>
    </source>
</evidence>
<dbReference type="Proteomes" id="UP001516400">
    <property type="component" value="Unassembled WGS sequence"/>
</dbReference>